<evidence type="ECO:0000259" key="2">
    <source>
        <dbReference type="PROSITE" id="PS51388"/>
    </source>
</evidence>
<reference evidence="3 4" key="1">
    <citation type="submission" date="2018-11" db="EMBL/GenBank/DDBJ databases">
        <title>Genome assembly of Steccherinum ochraceum LE-BIN_3174, the white-rot fungus of the Steccherinaceae family (The Residual Polyporoid clade, Polyporales, Basidiomycota).</title>
        <authorList>
            <person name="Fedorova T.V."/>
            <person name="Glazunova O.A."/>
            <person name="Landesman E.O."/>
            <person name="Moiseenko K.V."/>
            <person name="Psurtseva N.V."/>
            <person name="Savinova O.S."/>
            <person name="Shakhova N.V."/>
            <person name="Tyazhelova T.V."/>
            <person name="Vasina D.V."/>
        </authorList>
    </citation>
    <scope>NUCLEOTIDE SEQUENCE [LARGE SCALE GENOMIC DNA]</scope>
    <source>
        <strain evidence="3 4">LE-BIN_3174</strain>
    </source>
</reference>
<proteinExistence type="predicted"/>
<dbReference type="InterPro" id="IPR003130">
    <property type="entry name" value="GED"/>
</dbReference>
<dbReference type="InterPro" id="IPR020850">
    <property type="entry name" value="GED_dom"/>
</dbReference>
<feature type="domain" description="GED" evidence="2">
    <location>
        <begin position="93"/>
        <end position="186"/>
    </location>
</feature>
<dbReference type="GO" id="GO:0003924">
    <property type="term" value="F:GTPase activity"/>
    <property type="evidence" value="ECO:0007669"/>
    <property type="project" value="InterPro"/>
</dbReference>
<dbReference type="STRING" id="92696.A0A4R0R9F6"/>
<keyword evidence="4" id="KW-1185">Reference proteome</keyword>
<organism evidence="3 4">
    <name type="scientific">Steccherinum ochraceum</name>
    <dbReference type="NCBI Taxonomy" id="92696"/>
    <lineage>
        <taxon>Eukaryota</taxon>
        <taxon>Fungi</taxon>
        <taxon>Dikarya</taxon>
        <taxon>Basidiomycota</taxon>
        <taxon>Agaricomycotina</taxon>
        <taxon>Agaricomycetes</taxon>
        <taxon>Polyporales</taxon>
        <taxon>Steccherinaceae</taxon>
        <taxon>Steccherinum</taxon>
    </lineage>
</organism>
<evidence type="ECO:0000313" key="4">
    <source>
        <dbReference type="Proteomes" id="UP000292702"/>
    </source>
</evidence>
<dbReference type="Gene3D" id="1.20.120.1240">
    <property type="entry name" value="Dynamin, middle domain"/>
    <property type="match status" value="1"/>
</dbReference>
<dbReference type="EMBL" id="RWJN01000314">
    <property type="protein sequence ID" value="TCD63213.1"/>
    <property type="molecule type" value="Genomic_DNA"/>
</dbReference>
<sequence length="186" mass="20473">MRQTNSGQSRATPVTPTFGQPTAPSTTTAPPPFSFSGGVFGNGAPTSKRPLHEPSEHEKLVAEAMSALTKLGYTHITPEDLGKLVPPDVYEQEMDVMAEVRAYFQVAYKRVIDNIPMAIDQSFLFAFAYALQPYLIKKLGLGTATSSQRCALYLAEDPNVVAEREELTARKKRLESVQTELYNFGL</sequence>
<dbReference type="OrthoDB" id="5061070at2759"/>
<dbReference type="Pfam" id="PF02212">
    <property type="entry name" value="GED"/>
    <property type="match status" value="1"/>
</dbReference>
<feature type="region of interest" description="Disordered" evidence="1">
    <location>
        <begin position="1"/>
        <end position="55"/>
    </location>
</feature>
<feature type="compositionally biased region" description="Polar residues" evidence="1">
    <location>
        <begin position="1"/>
        <end position="20"/>
    </location>
</feature>
<comment type="caution">
    <text evidence="3">The sequence shown here is derived from an EMBL/GenBank/DDBJ whole genome shotgun (WGS) entry which is preliminary data.</text>
</comment>
<dbReference type="Proteomes" id="UP000292702">
    <property type="component" value="Unassembled WGS sequence"/>
</dbReference>
<dbReference type="GO" id="GO:0005525">
    <property type="term" value="F:GTP binding"/>
    <property type="evidence" value="ECO:0007669"/>
    <property type="project" value="InterPro"/>
</dbReference>
<gene>
    <name evidence="3" type="ORF">EIP91_005825</name>
</gene>
<protein>
    <recommendedName>
        <fullName evidence="2">GED domain-containing protein</fullName>
    </recommendedName>
</protein>
<dbReference type="PROSITE" id="PS51388">
    <property type="entry name" value="GED"/>
    <property type="match status" value="1"/>
</dbReference>
<name>A0A4R0R9F6_9APHY</name>
<evidence type="ECO:0000256" key="1">
    <source>
        <dbReference type="SAM" id="MobiDB-lite"/>
    </source>
</evidence>
<accession>A0A4R0R9F6</accession>
<dbReference type="AlphaFoldDB" id="A0A4R0R9F6"/>
<evidence type="ECO:0000313" key="3">
    <source>
        <dbReference type="EMBL" id="TCD63213.1"/>
    </source>
</evidence>